<feature type="transmembrane region" description="Helical" evidence="13">
    <location>
        <begin position="420"/>
        <end position="442"/>
    </location>
</feature>
<evidence type="ECO:0000256" key="7">
    <source>
        <dbReference type="ARBA" id="ARBA00022692"/>
    </source>
</evidence>
<evidence type="ECO:0000313" key="17">
    <source>
        <dbReference type="EMBL" id="PYE47173.1"/>
    </source>
</evidence>
<evidence type="ECO:0000313" key="19">
    <source>
        <dbReference type="Proteomes" id="UP000247790"/>
    </source>
</evidence>
<evidence type="ECO:0000256" key="1">
    <source>
        <dbReference type="ARBA" id="ARBA00004651"/>
    </source>
</evidence>
<dbReference type="AlphaFoldDB" id="A0A2V4V497"/>
<dbReference type="PROSITE" id="PS51093">
    <property type="entry name" value="PTS_EIIA_TYPE_1"/>
    <property type="match status" value="1"/>
</dbReference>
<keyword evidence="6" id="KW-0598">Phosphotransferase system</keyword>
<evidence type="ECO:0000259" key="16">
    <source>
        <dbReference type="PROSITE" id="PS51103"/>
    </source>
</evidence>
<keyword evidence="20" id="KW-1185">Reference proteome</keyword>
<feature type="transmembrane region" description="Helical" evidence="13">
    <location>
        <begin position="320"/>
        <end position="341"/>
    </location>
</feature>
<dbReference type="CDD" id="cd00212">
    <property type="entry name" value="PTS_IIB_glc"/>
    <property type="match status" value="1"/>
</dbReference>
<evidence type="ECO:0000313" key="20">
    <source>
        <dbReference type="Proteomes" id="UP000509327"/>
    </source>
</evidence>
<dbReference type="FunFam" id="2.70.70.10:FF:000001">
    <property type="entry name" value="PTS system glucose-specific IIA component"/>
    <property type="match status" value="1"/>
</dbReference>
<dbReference type="InterPro" id="IPR011297">
    <property type="entry name" value="PTS_IIABC_b_glu"/>
</dbReference>
<feature type="transmembrane region" description="Helical" evidence="13">
    <location>
        <begin position="284"/>
        <end position="308"/>
    </location>
</feature>
<sequence>MNHQKLAQNIVDHVGGRNNIQSLTHCATRLRFVLNDNRKADAKTLENTAGILKVVESGGQFQVVVGNDVSEVYKHIVAEGEFDGTASSEGDVKEKKGIRAAIFGLISGSLTPLIPVFAGAGLVKALLIVLEQAGWIAVDSGTYAILAAAGNSIFYFLPILLGITIAKVLNVNSYMAAAIGAALMEPNFTALTAAGSTTHFLGIPVSLMNYASSVFPMFIAVSIYAVLERFLKKIMHKNVQLFAVPFFSLIIMVPLTAMLIGPFGQYVGQWIGDIVNFLINSNSVIAGIILGGTWSFLVLLGLHWATVPIIMGNLSAGGDLIVPLAATSVAASMGIGLGVFLKTKDKDLKALSGSAFLSAILSGVTEPILYGIILRYRKTLIYLVVAGAIGGGLMGYLGVKLIVFNFFINVFTLPAQSPMLFYIIGILTAIAGGALCVVLFGYESKKTDQGAEGTELQKKQNKQSESENNQQAIPGSSTEKMERGAAGMDTSGMMECMITSPLEGTVIPLHEVEDVVFSSESMGRGAAIIPSKGQLVSPVDGLVSVTMKSAHAIAVTSDEGVEILMHIGIDTVRLKGQYFTQKVQQGDRVRVGEVLIEFDMDRIQKEGFKLTTPIVVTNSDQFRVITPLLSQGKVAVKEGLLSVRS</sequence>
<dbReference type="GO" id="GO:0009401">
    <property type="term" value="P:phosphoenolpyruvate-dependent sugar phosphotransferase system"/>
    <property type="evidence" value="ECO:0007669"/>
    <property type="project" value="UniProtKB-KW"/>
</dbReference>
<dbReference type="InterPro" id="IPR011055">
    <property type="entry name" value="Dup_hybrid_motif"/>
</dbReference>
<dbReference type="Proteomes" id="UP000509327">
    <property type="component" value="Chromosome"/>
</dbReference>
<dbReference type="PANTHER" id="PTHR30175">
    <property type="entry name" value="PHOSPHOTRANSFERASE SYSTEM TRANSPORT PROTEIN"/>
    <property type="match status" value="1"/>
</dbReference>
<dbReference type="RefSeq" id="WP_110898251.1">
    <property type="nucleotide sequence ID" value="NZ_CP054614.1"/>
</dbReference>
<feature type="active site" description="Phosphocysteine intermediate; for EIIB activity" evidence="11">
    <location>
        <position position="26"/>
    </location>
</feature>
<dbReference type="SUPFAM" id="SSF55604">
    <property type="entry name" value="Glucose permease domain IIB"/>
    <property type="match status" value="1"/>
</dbReference>
<dbReference type="SUPFAM" id="SSF51261">
    <property type="entry name" value="Duplicated hybrid motif"/>
    <property type="match status" value="1"/>
</dbReference>
<keyword evidence="7 13" id="KW-0812">Transmembrane</keyword>
<dbReference type="GO" id="GO:0008982">
    <property type="term" value="F:protein-N(PI)-phosphohistidine-sugar phosphotransferase activity"/>
    <property type="evidence" value="ECO:0007669"/>
    <property type="project" value="InterPro"/>
</dbReference>
<reference evidence="17 19" key="1">
    <citation type="submission" date="2018-06" db="EMBL/GenBank/DDBJ databases">
        <title>Genomic Encyclopedia of Type Strains, Phase III (KMG-III): the genomes of soil and plant-associated and newly described type strains.</title>
        <authorList>
            <person name="Whitman W."/>
        </authorList>
    </citation>
    <scope>NUCLEOTIDE SEQUENCE [LARGE SCALE GENOMIC DNA]</scope>
    <source>
        <strain evidence="17 19">CECT 7022</strain>
    </source>
</reference>
<dbReference type="NCBIfam" id="TIGR01995">
    <property type="entry name" value="PTS-II-ABC-beta"/>
    <property type="match status" value="1"/>
</dbReference>
<feature type="domain" description="PTS EIIA type-1" evidence="14">
    <location>
        <begin position="514"/>
        <end position="618"/>
    </location>
</feature>
<feature type="transmembrane region" description="Helical" evidence="13">
    <location>
        <begin position="143"/>
        <end position="163"/>
    </location>
</feature>
<dbReference type="EMBL" id="CP054614">
    <property type="protein sequence ID" value="QKS58659.1"/>
    <property type="molecule type" value="Genomic_DNA"/>
</dbReference>
<evidence type="ECO:0000256" key="9">
    <source>
        <dbReference type="ARBA" id="ARBA00022989"/>
    </source>
</evidence>
<dbReference type="Gene3D" id="3.30.1360.60">
    <property type="entry name" value="Glucose permease domain IIB"/>
    <property type="match status" value="1"/>
</dbReference>
<evidence type="ECO:0000256" key="6">
    <source>
        <dbReference type="ARBA" id="ARBA00022683"/>
    </source>
</evidence>
<dbReference type="NCBIfam" id="TIGR00830">
    <property type="entry name" value="PTBA"/>
    <property type="match status" value="1"/>
</dbReference>
<dbReference type="PROSITE" id="PS51103">
    <property type="entry name" value="PTS_EIIC_TYPE_1"/>
    <property type="match status" value="1"/>
</dbReference>
<dbReference type="InterPro" id="IPR050558">
    <property type="entry name" value="PTS_Sugar-Specific_Components"/>
</dbReference>
<evidence type="ECO:0000256" key="10">
    <source>
        <dbReference type="ARBA" id="ARBA00023136"/>
    </source>
</evidence>
<organism evidence="17 19">
    <name type="scientific">Paenibacillus barcinonensis</name>
    <dbReference type="NCBI Taxonomy" id="198119"/>
    <lineage>
        <taxon>Bacteria</taxon>
        <taxon>Bacillati</taxon>
        <taxon>Bacillota</taxon>
        <taxon>Bacilli</taxon>
        <taxon>Bacillales</taxon>
        <taxon>Paenibacillaceae</taxon>
        <taxon>Paenibacillus</taxon>
    </lineage>
</organism>
<dbReference type="OrthoDB" id="2957988at2"/>
<dbReference type="InterPro" id="IPR036878">
    <property type="entry name" value="Glu_permease_IIB"/>
</dbReference>
<dbReference type="InterPro" id="IPR018113">
    <property type="entry name" value="PTrfase_EIIB_Cys"/>
</dbReference>
<dbReference type="Pfam" id="PF02378">
    <property type="entry name" value="PTS_EIIC"/>
    <property type="match status" value="1"/>
</dbReference>
<dbReference type="Gene3D" id="2.70.70.10">
    <property type="entry name" value="Glucose Permease (Domain IIA)"/>
    <property type="match status" value="1"/>
</dbReference>
<dbReference type="PROSITE" id="PS00371">
    <property type="entry name" value="PTS_EIIA_TYPE_1_HIS"/>
    <property type="match status" value="1"/>
</dbReference>
<dbReference type="InterPro" id="IPR001127">
    <property type="entry name" value="PTS_EIIA_1_perm"/>
</dbReference>
<proteinExistence type="predicted"/>
<keyword evidence="3" id="KW-1003">Cell membrane</keyword>
<dbReference type="PANTHER" id="PTHR30175:SF1">
    <property type="entry name" value="PTS SYSTEM ARBUTIN-, CELLOBIOSE-, AND SALICIN-SPECIFIC EIIBC COMPONENT-RELATED"/>
    <property type="match status" value="1"/>
</dbReference>
<gene>
    <name evidence="17" type="ORF">DFQ00_11522</name>
    <name evidence="18" type="ORF">HUB98_22140</name>
</gene>
<feature type="compositionally biased region" description="Basic and acidic residues" evidence="12">
    <location>
        <begin position="451"/>
        <end position="465"/>
    </location>
</feature>
<evidence type="ECO:0000256" key="8">
    <source>
        <dbReference type="ARBA" id="ARBA00022777"/>
    </source>
</evidence>
<dbReference type="Pfam" id="PF00367">
    <property type="entry name" value="PTS_EIIB"/>
    <property type="match status" value="1"/>
</dbReference>
<keyword evidence="9 13" id="KW-1133">Transmembrane helix</keyword>
<protein>
    <submittedName>
        <fullName evidence="18">PTS glucose transporter subunit IIA</fullName>
    </submittedName>
    <submittedName>
        <fullName evidence="17">PTS system beta-glucosides-specific IIC component</fullName>
    </submittedName>
</protein>
<name>A0A2V4V497_PAEBA</name>
<feature type="transmembrane region" description="Helical" evidence="13">
    <location>
        <begin position="353"/>
        <end position="373"/>
    </location>
</feature>
<reference evidence="18 20" key="2">
    <citation type="submission" date="2020-06" db="EMBL/GenBank/DDBJ databases">
        <title>Complete genome of Paenibacillus barcinonensis KACC11450.</title>
        <authorList>
            <person name="Kim M."/>
            <person name="Park Y.-J."/>
            <person name="Shin J.-H."/>
        </authorList>
    </citation>
    <scope>NUCLEOTIDE SEQUENCE [LARGE SCALE GENOMIC DNA]</scope>
    <source>
        <strain evidence="18 20">KACC11450</strain>
    </source>
</reference>
<dbReference type="GO" id="GO:0005886">
    <property type="term" value="C:plasma membrane"/>
    <property type="evidence" value="ECO:0007669"/>
    <property type="project" value="UniProtKB-SubCell"/>
</dbReference>
<feature type="transmembrane region" description="Helical" evidence="13">
    <location>
        <begin position="100"/>
        <end position="123"/>
    </location>
</feature>
<feature type="transmembrane region" description="Helical" evidence="13">
    <location>
        <begin position="239"/>
        <end position="264"/>
    </location>
</feature>
<feature type="transmembrane region" description="Helical" evidence="13">
    <location>
        <begin position="380"/>
        <end position="408"/>
    </location>
</feature>
<keyword evidence="10 13" id="KW-0472">Membrane</keyword>
<feature type="domain" description="PTS EIIB type-1" evidence="15">
    <location>
        <begin position="4"/>
        <end position="86"/>
    </location>
</feature>
<evidence type="ECO:0000256" key="12">
    <source>
        <dbReference type="SAM" id="MobiDB-lite"/>
    </source>
</evidence>
<feature type="domain" description="PTS EIIC type-1" evidence="16">
    <location>
        <begin position="104"/>
        <end position="456"/>
    </location>
</feature>
<evidence type="ECO:0000259" key="15">
    <source>
        <dbReference type="PROSITE" id="PS51098"/>
    </source>
</evidence>
<keyword evidence="5" id="KW-0808">Transferase</keyword>
<keyword evidence="2" id="KW-0813">Transport</keyword>
<feature type="transmembrane region" description="Helical" evidence="13">
    <location>
        <begin position="175"/>
        <end position="195"/>
    </location>
</feature>
<comment type="subcellular location">
    <subcellularLocation>
        <location evidence="1">Cell membrane</location>
        <topology evidence="1">Multi-pass membrane protein</topology>
    </subcellularLocation>
</comment>
<dbReference type="GO" id="GO:0016301">
    <property type="term" value="F:kinase activity"/>
    <property type="evidence" value="ECO:0007669"/>
    <property type="project" value="UniProtKB-KW"/>
</dbReference>
<evidence type="ECO:0000313" key="18">
    <source>
        <dbReference type="EMBL" id="QKS58659.1"/>
    </source>
</evidence>
<evidence type="ECO:0000256" key="11">
    <source>
        <dbReference type="PROSITE-ProRule" id="PRU00421"/>
    </source>
</evidence>
<keyword evidence="4 18" id="KW-0762">Sugar transport</keyword>
<feature type="transmembrane region" description="Helical" evidence="13">
    <location>
        <begin position="207"/>
        <end position="227"/>
    </location>
</feature>
<dbReference type="InterPro" id="IPR001996">
    <property type="entry name" value="PTS_IIB_1"/>
</dbReference>
<dbReference type="InterPro" id="IPR003352">
    <property type="entry name" value="PTS_EIIC"/>
</dbReference>
<evidence type="ECO:0000256" key="13">
    <source>
        <dbReference type="SAM" id="Phobius"/>
    </source>
</evidence>
<feature type="region of interest" description="Disordered" evidence="12">
    <location>
        <begin position="451"/>
        <end position="485"/>
    </location>
</feature>
<dbReference type="Pfam" id="PF00358">
    <property type="entry name" value="PTS_EIIA_1"/>
    <property type="match status" value="1"/>
</dbReference>
<dbReference type="EMBL" id="QJSW01000015">
    <property type="protein sequence ID" value="PYE47173.1"/>
    <property type="molecule type" value="Genomic_DNA"/>
</dbReference>
<accession>A0A2V4V497</accession>
<dbReference type="InterPro" id="IPR013013">
    <property type="entry name" value="PTS_EIIC_1"/>
</dbReference>
<dbReference type="FunFam" id="3.30.1360.60:FF:000001">
    <property type="entry name" value="PTS system glucose-specific IIBC component PtsG"/>
    <property type="match status" value="1"/>
</dbReference>
<evidence type="ECO:0000256" key="5">
    <source>
        <dbReference type="ARBA" id="ARBA00022679"/>
    </source>
</evidence>
<dbReference type="PROSITE" id="PS01035">
    <property type="entry name" value="PTS_EIIB_TYPE_1_CYS"/>
    <property type="match status" value="1"/>
</dbReference>
<evidence type="ECO:0000256" key="3">
    <source>
        <dbReference type="ARBA" id="ARBA00022475"/>
    </source>
</evidence>
<keyword evidence="8" id="KW-0418">Kinase</keyword>
<dbReference type="Proteomes" id="UP000247790">
    <property type="component" value="Unassembled WGS sequence"/>
</dbReference>
<evidence type="ECO:0000256" key="4">
    <source>
        <dbReference type="ARBA" id="ARBA00022597"/>
    </source>
</evidence>
<evidence type="ECO:0000256" key="2">
    <source>
        <dbReference type="ARBA" id="ARBA00022448"/>
    </source>
</evidence>
<dbReference type="PROSITE" id="PS51098">
    <property type="entry name" value="PTS_EIIB_TYPE_1"/>
    <property type="match status" value="1"/>
</dbReference>
<evidence type="ECO:0000259" key="14">
    <source>
        <dbReference type="PROSITE" id="PS51093"/>
    </source>
</evidence>